<feature type="region of interest" description="Disordered" evidence="1">
    <location>
        <begin position="145"/>
        <end position="256"/>
    </location>
</feature>
<proteinExistence type="predicted"/>
<dbReference type="AlphaFoldDB" id="A0A433ZSG5"/>
<protein>
    <recommendedName>
        <fullName evidence="4">Lipoprotein</fullName>
    </recommendedName>
</protein>
<evidence type="ECO:0000313" key="3">
    <source>
        <dbReference type="Proteomes" id="UP000286908"/>
    </source>
</evidence>
<sequence length="311" mass="32964">MKYLKSLPVPLFIIATVLISSGCSQKNYDVETGEKIIYPSADGVLLGACDKWALKDEQIRKLIALSKPYTALPYGEYSQTPCNMSGTVTIDGKTWDYLLNGGGIITLSIDGMVRYRGCNADACKPYLLLPYRGKSFAVKDGDTLVTEDESTENRGKLLSRESVAQRQPHSDPGMVSGAPSDGTMVNKETDAEQSGPDNGRMRRPDAQPVAGGQSGQTAPQGRSTPASSDRNGQVPPARPQTESSRTPSVKEKITTAAESAIPSVNIDVPSISAPEAGISVPGISAPAIDIKAPEVSLPGVDISVPELKNPF</sequence>
<dbReference type="Proteomes" id="UP000286908">
    <property type="component" value="Unassembled WGS sequence"/>
</dbReference>
<comment type="caution">
    <text evidence="2">The sequence shown here is derived from an EMBL/GenBank/DDBJ whole genome shotgun (WGS) entry which is preliminary data.</text>
</comment>
<reference evidence="2 3" key="1">
    <citation type="submission" date="2017-08" db="EMBL/GenBank/DDBJ databases">
        <title>Draft genome sequence of pheromone producing symbiont Morganella morganii, of the female New Zealand grass grub Costelytra giveni.</title>
        <authorList>
            <person name="Laugraud A."/>
            <person name="Young S.D."/>
            <person name="Hurst M.H."/>
        </authorList>
    </citation>
    <scope>NUCLEOTIDE SEQUENCE [LARGE SCALE GENOMIC DNA]</scope>
    <source>
        <strain evidence="2 3">MMsCG</strain>
    </source>
</reference>
<dbReference type="OrthoDB" id="6890906at2"/>
<dbReference type="PROSITE" id="PS51257">
    <property type="entry name" value="PROKAR_LIPOPROTEIN"/>
    <property type="match status" value="1"/>
</dbReference>
<dbReference type="EMBL" id="NRQY01000001">
    <property type="protein sequence ID" value="RUT65070.1"/>
    <property type="molecule type" value="Genomic_DNA"/>
</dbReference>
<name>A0A433ZSG5_MORMO</name>
<feature type="compositionally biased region" description="Polar residues" evidence="1">
    <location>
        <begin position="215"/>
        <end position="231"/>
    </location>
</feature>
<organism evidence="2 3">
    <name type="scientific">Morganella morganii</name>
    <name type="common">Proteus morganii</name>
    <dbReference type="NCBI Taxonomy" id="582"/>
    <lineage>
        <taxon>Bacteria</taxon>
        <taxon>Pseudomonadati</taxon>
        <taxon>Pseudomonadota</taxon>
        <taxon>Gammaproteobacteria</taxon>
        <taxon>Enterobacterales</taxon>
        <taxon>Morganellaceae</taxon>
        <taxon>Morganella</taxon>
    </lineage>
</organism>
<accession>A0A433ZSG5</accession>
<evidence type="ECO:0000256" key="1">
    <source>
        <dbReference type="SAM" id="MobiDB-lite"/>
    </source>
</evidence>
<gene>
    <name evidence="2" type="ORF">CKG00_00640</name>
</gene>
<evidence type="ECO:0008006" key="4">
    <source>
        <dbReference type="Google" id="ProtNLM"/>
    </source>
</evidence>
<evidence type="ECO:0000313" key="2">
    <source>
        <dbReference type="EMBL" id="RUT65070.1"/>
    </source>
</evidence>